<sequence>MKEQESKKPTKLSYCANTISHTTDLQIQIRTRDLAGLRVLGSCPHSWEPKNNPTYSTTNHFPFEVVYGFNPLTPLDLILLSTNKQVHQASKKKIEYVRQLHENVKQQIEKKTRYVNQANKGHKKVSFEPDD</sequence>
<dbReference type="AlphaFoldDB" id="A0A371FZL5"/>
<gene>
    <name evidence="1" type="ORF">CR513_35292</name>
</gene>
<feature type="non-terminal residue" evidence="1">
    <location>
        <position position="1"/>
    </location>
</feature>
<organism evidence="1 2">
    <name type="scientific">Mucuna pruriens</name>
    <name type="common">Velvet bean</name>
    <name type="synonym">Dolichos pruriens</name>
    <dbReference type="NCBI Taxonomy" id="157652"/>
    <lineage>
        <taxon>Eukaryota</taxon>
        <taxon>Viridiplantae</taxon>
        <taxon>Streptophyta</taxon>
        <taxon>Embryophyta</taxon>
        <taxon>Tracheophyta</taxon>
        <taxon>Spermatophyta</taxon>
        <taxon>Magnoliopsida</taxon>
        <taxon>eudicotyledons</taxon>
        <taxon>Gunneridae</taxon>
        <taxon>Pentapetalae</taxon>
        <taxon>rosids</taxon>
        <taxon>fabids</taxon>
        <taxon>Fabales</taxon>
        <taxon>Fabaceae</taxon>
        <taxon>Papilionoideae</taxon>
        <taxon>50 kb inversion clade</taxon>
        <taxon>NPAAA clade</taxon>
        <taxon>indigoferoid/millettioid clade</taxon>
        <taxon>Phaseoleae</taxon>
        <taxon>Mucuna</taxon>
    </lineage>
</organism>
<dbReference type="OrthoDB" id="1935586at2759"/>
<evidence type="ECO:0000313" key="1">
    <source>
        <dbReference type="EMBL" id="RDX83759.1"/>
    </source>
</evidence>
<name>A0A371FZL5_MUCPR</name>
<dbReference type="EMBL" id="QJKJ01007255">
    <property type="protein sequence ID" value="RDX83759.1"/>
    <property type="molecule type" value="Genomic_DNA"/>
</dbReference>
<protein>
    <submittedName>
        <fullName evidence="1">Uncharacterized protein</fullName>
    </submittedName>
</protein>
<proteinExistence type="predicted"/>
<reference evidence="1" key="1">
    <citation type="submission" date="2018-05" db="EMBL/GenBank/DDBJ databases">
        <title>Draft genome of Mucuna pruriens seed.</title>
        <authorList>
            <person name="Nnadi N.E."/>
            <person name="Vos R."/>
            <person name="Hasami M.H."/>
            <person name="Devisetty U.K."/>
            <person name="Aguiy J.C."/>
        </authorList>
    </citation>
    <scope>NUCLEOTIDE SEQUENCE [LARGE SCALE GENOMIC DNA]</scope>
    <source>
        <strain evidence="1">JCA_2017</strain>
    </source>
</reference>
<evidence type="ECO:0000313" key="2">
    <source>
        <dbReference type="Proteomes" id="UP000257109"/>
    </source>
</evidence>
<comment type="caution">
    <text evidence="1">The sequence shown here is derived from an EMBL/GenBank/DDBJ whole genome shotgun (WGS) entry which is preliminary data.</text>
</comment>
<accession>A0A371FZL5</accession>
<keyword evidence="2" id="KW-1185">Reference proteome</keyword>
<dbReference type="Proteomes" id="UP000257109">
    <property type="component" value="Unassembled WGS sequence"/>
</dbReference>